<dbReference type="Proteomes" id="UP000187417">
    <property type="component" value="Unassembled WGS sequence"/>
</dbReference>
<dbReference type="InterPro" id="IPR036156">
    <property type="entry name" value="Beta-gal/glucu_dom_sf"/>
</dbReference>
<keyword evidence="4" id="KW-0378">Hydrolase</keyword>
<keyword evidence="5" id="KW-0326">Glycosidase</keyword>
<dbReference type="InterPro" id="IPR013783">
    <property type="entry name" value="Ig-like_fold"/>
</dbReference>
<dbReference type="Pfam" id="PF00703">
    <property type="entry name" value="Glyco_hydro_2"/>
    <property type="match status" value="1"/>
</dbReference>
<dbReference type="Gene3D" id="2.60.40.10">
    <property type="entry name" value="Immunoglobulins"/>
    <property type="match status" value="1"/>
</dbReference>
<protein>
    <recommendedName>
        <fullName evidence="3">beta-galactosidase</fullName>
        <ecNumber evidence="3">3.2.1.23</ecNumber>
    </recommendedName>
</protein>
<feature type="signal peptide" evidence="6">
    <location>
        <begin position="1"/>
        <end position="18"/>
    </location>
</feature>
<comment type="catalytic activity">
    <reaction evidence="1">
        <text>Hydrolysis of terminal non-reducing beta-D-galactose residues in beta-D-galactosides.</text>
        <dbReference type="EC" id="3.2.1.23"/>
    </reaction>
</comment>
<gene>
    <name evidence="10" type="ORF">BHV66_02880</name>
</gene>
<evidence type="ECO:0000313" key="10">
    <source>
        <dbReference type="EMBL" id="OKY95914.1"/>
    </source>
</evidence>
<evidence type="ECO:0000256" key="1">
    <source>
        <dbReference type="ARBA" id="ARBA00001412"/>
    </source>
</evidence>
<dbReference type="SUPFAM" id="SSF49785">
    <property type="entry name" value="Galactose-binding domain-like"/>
    <property type="match status" value="1"/>
</dbReference>
<evidence type="ECO:0000259" key="7">
    <source>
        <dbReference type="Pfam" id="PF00703"/>
    </source>
</evidence>
<dbReference type="GO" id="GO:0005990">
    <property type="term" value="P:lactose catabolic process"/>
    <property type="evidence" value="ECO:0007669"/>
    <property type="project" value="TreeGrafter"/>
</dbReference>
<dbReference type="InterPro" id="IPR006103">
    <property type="entry name" value="Glyco_hydro_2_cat"/>
</dbReference>
<proteinExistence type="inferred from homology"/>
<dbReference type="Gene3D" id="2.60.120.260">
    <property type="entry name" value="Galactose-binding domain-like"/>
    <property type="match status" value="1"/>
</dbReference>
<dbReference type="Pfam" id="PF02837">
    <property type="entry name" value="Glyco_hydro_2_N"/>
    <property type="match status" value="1"/>
</dbReference>
<dbReference type="PROSITE" id="PS51257">
    <property type="entry name" value="PROKAR_LIPOPROTEIN"/>
    <property type="match status" value="1"/>
</dbReference>
<evidence type="ECO:0000256" key="4">
    <source>
        <dbReference type="ARBA" id="ARBA00022801"/>
    </source>
</evidence>
<evidence type="ECO:0000256" key="5">
    <source>
        <dbReference type="ARBA" id="ARBA00023295"/>
    </source>
</evidence>
<evidence type="ECO:0000256" key="2">
    <source>
        <dbReference type="ARBA" id="ARBA00007401"/>
    </source>
</evidence>
<keyword evidence="6" id="KW-0732">Signal</keyword>
<comment type="caution">
    <text evidence="10">The sequence shown here is derived from an EMBL/GenBank/DDBJ whole genome shotgun (WGS) entry which is preliminary data.</text>
</comment>
<dbReference type="GO" id="GO:0004565">
    <property type="term" value="F:beta-galactosidase activity"/>
    <property type="evidence" value="ECO:0007669"/>
    <property type="project" value="UniProtKB-EC"/>
</dbReference>
<dbReference type="Gene3D" id="3.20.20.80">
    <property type="entry name" value="Glycosidases"/>
    <property type="match status" value="1"/>
</dbReference>
<dbReference type="SUPFAM" id="SSF51445">
    <property type="entry name" value="(Trans)glycosidases"/>
    <property type="match status" value="1"/>
</dbReference>
<feature type="chain" id="PRO_5012072787" description="beta-galactosidase" evidence="6">
    <location>
        <begin position="19"/>
        <end position="443"/>
    </location>
</feature>
<dbReference type="InterPro" id="IPR008979">
    <property type="entry name" value="Galactose-bd-like_sf"/>
</dbReference>
<organism evidence="10 11">
    <name type="scientific">Alistipes putredinis</name>
    <dbReference type="NCBI Taxonomy" id="28117"/>
    <lineage>
        <taxon>Bacteria</taxon>
        <taxon>Pseudomonadati</taxon>
        <taxon>Bacteroidota</taxon>
        <taxon>Bacteroidia</taxon>
        <taxon>Bacteroidales</taxon>
        <taxon>Rikenellaceae</taxon>
        <taxon>Alistipes</taxon>
    </lineage>
</organism>
<dbReference type="InterPro" id="IPR050347">
    <property type="entry name" value="Bact_Beta-galactosidase"/>
</dbReference>
<dbReference type="EC" id="3.2.1.23" evidence="3"/>
<name>A0A1Q6FAL6_9BACT</name>
<dbReference type="PANTHER" id="PTHR46323">
    <property type="entry name" value="BETA-GALACTOSIDASE"/>
    <property type="match status" value="1"/>
</dbReference>
<reference evidence="10 11" key="1">
    <citation type="journal article" date="2016" name="Nat. Biotechnol.">
        <title>Measurement of bacterial replication rates in microbial communities.</title>
        <authorList>
            <person name="Brown C.T."/>
            <person name="Olm M.R."/>
            <person name="Thomas B.C."/>
            <person name="Banfield J.F."/>
        </authorList>
    </citation>
    <scope>NUCLEOTIDE SEQUENCE [LARGE SCALE GENOMIC DNA]</scope>
    <source>
        <strain evidence="10">CAG:67_53_122</strain>
    </source>
</reference>
<comment type="similarity">
    <text evidence="2">Belongs to the glycosyl hydrolase 2 family.</text>
</comment>
<feature type="domain" description="Glycoside hydrolase family 2 catalytic" evidence="8">
    <location>
        <begin position="333"/>
        <end position="428"/>
    </location>
</feature>
<evidence type="ECO:0000256" key="6">
    <source>
        <dbReference type="SAM" id="SignalP"/>
    </source>
</evidence>
<evidence type="ECO:0000259" key="8">
    <source>
        <dbReference type="Pfam" id="PF02836"/>
    </source>
</evidence>
<evidence type="ECO:0000256" key="3">
    <source>
        <dbReference type="ARBA" id="ARBA00012756"/>
    </source>
</evidence>
<dbReference type="STRING" id="28117.BHV66_02880"/>
<feature type="domain" description="Glycoside hydrolase family 2 immunoglobulin-like beta-sandwich" evidence="7">
    <location>
        <begin position="171"/>
        <end position="278"/>
    </location>
</feature>
<dbReference type="PANTHER" id="PTHR46323:SF2">
    <property type="entry name" value="BETA-GALACTOSIDASE"/>
    <property type="match status" value="1"/>
</dbReference>
<dbReference type="SUPFAM" id="SSF49303">
    <property type="entry name" value="beta-Galactosidase/glucuronidase domain"/>
    <property type="match status" value="1"/>
</dbReference>
<accession>A0A1Q6FAL6</accession>
<dbReference type="GO" id="GO:0009341">
    <property type="term" value="C:beta-galactosidase complex"/>
    <property type="evidence" value="ECO:0007669"/>
    <property type="project" value="TreeGrafter"/>
</dbReference>
<feature type="domain" description="Glycosyl hydrolases family 2 sugar binding" evidence="9">
    <location>
        <begin position="57"/>
        <end position="149"/>
    </location>
</feature>
<dbReference type="InterPro" id="IPR006104">
    <property type="entry name" value="Glyco_hydro_2_N"/>
</dbReference>
<dbReference type="InterPro" id="IPR017853">
    <property type="entry name" value="GH"/>
</dbReference>
<sequence length="443" mass="49225">MKSLLTLLLLSSAWMACAQDYASPEPVEIGKELSRTTFVVYPTAEEAAAGSREASKYFTPLAEWEKTTTEAGTEFSTKFTVPFAWVNRQVLLHVEWASSAYEIRLNGKVAGYCQNGSNPADYNFTKQIREGVNNLTIKVLSNPASAVLESWTHPSEPALGSCYVFSQPTIRIRDLFTKTYRNGSVFNGEVGIVVKTDALNPKKAKIHYELLTPQDEVVTYGSQEIELDMRREDTLRLVAQIPDTMVWSARNPILYTLRLKTQTEGRYTEYVSLKVGFRTVGNTRGQLAINGYPAALKAVPDLGTTVSPSQLLEWKEQGYNLILLPAGGVSGALYDLCDRYGFYVVEQAPINTSRSGMSRRKGGNPSNDPAWQAAYIARIEESYHTTKLHPCVVAFSLAEDSANGINLYEGYLHLKGLEKERPVLYPDAGGEWNSDKLRLSAEQ</sequence>
<evidence type="ECO:0000313" key="11">
    <source>
        <dbReference type="Proteomes" id="UP000187417"/>
    </source>
</evidence>
<dbReference type="EMBL" id="MNQH01000003">
    <property type="protein sequence ID" value="OKY95914.1"/>
    <property type="molecule type" value="Genomic_DNA"/>
</dbReference>
<dbReference type="RefSeq" id="WP_195403289.1">
    <property type="nucleotide sequence ID" value="NZ_BAAFLA010000007.1"/>
</dbReference>
<dbReference type="Pfam" id="PF02836">
    <property type="entry name" value="Glyco_hydro_2_C"/>
    <property type="match status" value="1"/>
</dbReference>
<evidence type="ECO:0000259" key="9">
    <source>
        <dbReference type="Pfam" id="PF02837"/>
    </source>
</evidence>
<dbReference type="AlphaFoldDB" id="A0A1Q6FAL6"/>
<dbReference type="InterPro" id="IPR006102">
    <property type="entry name" value="Ig-like_GH2"/>
</dbReference>